<evidence type="ECO:0008006" key="3">
    <source>
        <dbReference type="Google" id="ProtNLM"/>
    </source>
</evidence>
<reference evidence="1 2" key="1">
    <citation type="submission" date="2019-03" db="EMBL/GenBank/DDBJ databases">
        <title>Draft genome sequences of novel Actinobacteria.</title>
        <authorList>
            <person name="Sahin N."/>
            <person name="Ay H."/>
            <person name="Saygin H."/>
        </authorList>
    </citation>
    <scope>NUCLEOTIDE SEQUENCE [LARGE SCALE GENOMIC DNA]</scope>
    <source>
        <strain evidence="1 2">JCM 30547</strain>
    </source>
</reference>
<dbReference type="GO" id="GO:0003676">
    <property type="term" value="F:nucleic acid binding"/>
    <property type="evidence" value="ECO:0007669"/>
    <property type="project" value="InterPro"/>
</dbReference>
<accession>A0A4R4QCK2</accession>
<dbReference type="RefSeq" id="WP_132403442.1">
    <property type="nucleotide sequence ID" value="NZ_SMKA01000016.1"/>
</dbReference>
<comment type="caution">
    <text evidence="1">The sequence shown here is derived from an EMBL/GenBank/DDBJ whole genome shotgun (WGS) entry which is preliminary data.</text>
</comment>
<gene>
    <name evidence="1" type="ORF">E1261_06560</name>
</gene>
<keyword evidence="2" id="KW-1185">Reference proteome</keyword>
<protein>
    <recommendedName>
        <fullName evidence="3">DUF91 domain-containing protein</fullName>
    </recommendedName>
</protein>
<sequence length="387" mass="43038">MGRKLVVLREDNSEAVLEEILAPDEQNLHDRLRLSPGLLPIEDLELDGPLLVVGQEVSLASGRIDLVGLARSGDILLVEFKTGPQNPDFRHVLAQLVDYGSDLWEQSLDEFDNTVVRRYLASRYCTDPKMAGARSLEDARARIWPDMSESDISQFRTRLAETLETGDFHFIAVAQRFTTSMENSVKYLNQSMKRGTFYLAELIRYQSTLSAEPGQPVISAYACQIVARPERRPTSPSAQIGEAELLDSITDDEYRLALQRIFDACKGIGLRFEWGKRGASIRLPTPDRAEPLSIAWIFRPDSTSNWSGLSHLTLGYDKESLAARPSVKERIEQYGKAALDLPHGKPPKIKLIVGATFDPSSVVALEVELIALITDTVSAINEQGQLA</sequence>
<dbReference type="AlphaFoldDB" id="A0A4R4QCK2"/>
<name>A0A4R4QCK2_9ACTN</name>
<evidence type="ECO:0000313" key="1">
    <source>
        <dbReference type="EMBL" id="TDC33147.1"/>
    </source>
</evidence>
<proteinExistence type="predicted"/>
<dbReference type="Gene3D" id="3.40.1350.10">
    <property type="match status" value="1"/>
</dbReference>
<evidence type="ECO:0000313" key="2">
    <source>
        <dbReference type="Proteomes" id="UP000295075"/>
    </source>
</evidence>
<dbReference type="EMBL" id="SMKA01000016">
    <property type="protein sequence ID" value="TDC33147.1"/>
    <property type="molecule type" value="Genomic_DNA"/>
</dbReference>
<dbReference type="InterPro" id="IPR011856">
    <property type="entry name" value="tRNA_endonuc-like_dom_sf"/>
</dbReference>
<organism evidence="1 2">
    <name type="scientific">Kribbella albertanoniae</name>
    <dbReference type="NCBI Taxonomy" id="1266829"/>
    <lineage>
        <taxon>Bacteria</taxon>
        <taxon>Bacillati</taxon>
        <taxon>Actinomycetota</taxon>
        <taxon>Actinomycetes</taxon>
        <taxon>Propionibacteriales</taxon>
        <taxon>Kribbellaceae</taxon>
        <taxon>Kribbella</taxon>
    </lineage>
</organism>
<dbReference type="OrthoDB" id="506280at2"/>
<dbReference type="Proteomes" id="UP000295075">
    <property type="component" value="Unassembled WGS sequence"/>
</dbReference>